<evidence type="ECO:0000256" key="1">
    <source>
        <dbReference type="SAM" id="MobiDB-lite"/>
    </source>
</evidence>
<comment type="caution">
    <text evidence="3">The sequence shown here is derived from an EMBL/GenBank/DDBJ whole genome shotgun (WGS) entry which is preliminary data.</text>
</comment>
<dbReference type="EMBL" id="VIAE01000005">
    <property type="protein sequence ID" value="TVY12245.1"/>
    <property type="molecule type" value="Genomic_DNA"/>
</dbReference>
<evidence type="ECO:0000313" key="3">
    <source>
        <dbReference type="EMBL" id="TVY12245.1"/>
    </source>
</evidence>
<protein>
    <submittedName>
        <fullName evidence="3">Uncharacterized protein</fullName>
    </submittedName>
</protein>
<sequence length="102" mass="12205">MNFMKKYLLFFIIISLAILIFYLFASKNDVSREQKSLANLNETLDNSKNQNKQESKKQEELNQSQKLISNLKRKRLQFLLPKTIMIASKIISFHQTRMLFYR</sequence>
<organism evidence="3 4">
    <name type="scientific">Candidatus Phytoplasma pini</name>
    <dbReference type="NCBI Taxonomy" id="267362"/>
    <lineage>
        <taxon>Bacteria</taxon>
        <taxon>Bacillati</taxon>
        <taxon>Mycoplasmatota</taxon>
        <taxon>Mollicutes</taxon>
        <taxon>Acholeplasmatales</taxon>
        <taxon>Acholeplasmataceae</taxon>
        <taxon>Candidatus Phytoplasma</taxon>
    </lineage>
</organism>
<keyword evidence="2" id="KW-0812">Transmembrane</keyword>
<keyword evidence="2" id="KW-1133">Transmembrane helix</keyword>
<feature type="region of interest" description="Disordered" evidence="1">
    <location>
        <begin position="41"/>
        <end position="61"/>
    </location>
</feature>
<name>A0A559KJD6_9MOLU</name>
<evidence type="ECO:0000256" key="2">
    <source>
        <dbReference type="SAM" id="Phobius"/>
    </source>
</evidence>
<dbReference type="Proteomes" id="UP000320078">
    <property type="component" value="Unassembled WGS sequence"/>
</dbReference>
<feature type="transmembrane region" description="Helical" evidence="2">
    <location>
        <begin position="7"/>
        <end position="25"/>
    </location>
</feature>
<dbReference type="AlphaFoldDB" id="A0A559KJD6"/>
<gene>
    <name evidence="3" type="ORF">MDPP_00253</name>
</gene>
<proteinExistence type="predicted"/>
<keyword evidence="4" id="KW-1185">Reference proteome</keyword>
<feature type="compositionally biased region" description="Basic and acidic residues" evidence="1">
    <location>
        <begin position="51"/>
        <end position="60"/>
    </location>
</feature>
<accession>A0A559KJD6</accession>
<reference evidence="3 4" key="1">
    <citation type="submission" date="2019-06" db="EMBL/GenBank/DDBJ databases">
        <title>Draft Genome Sequence of Candidatus Phytoplasma pini-Related Strain MDPP: A Resource for Comparative Genomics of Gymnosperm-infecting Phytoplasmas.</title>
        <authorList>
            <person name="Cai W."/>
            <person name="Costanzo S."/>
            <person name="Shao J."/>
            <person name="Zhao Y."/>
            <person name="Davis R."/>
        </authorList>
    </citation>
    <scope>NUCLEOTIDE SEQUENCE [LARGE SCALE GENOMIC DNA]</scope>
    <source>
        <strain evidence="3 4">MDPP</strain>
    </source>
</reference>
<keyword evidence="2" id="KW-0472">Membrane</keyword>
<evidence type="ECO:0000313" key="4">
    <source>
        <dbReference type="Proteomes" id="UP000320078"/>
    </source>
</evidence>